<reference evidence="1 2" key="1">
    <citation type="submission" date="2019-02" db="EMBL/GenBank/DDBJ databases">
        <title>Pedobacter sp. RP-1-13 sp. nov., isolated from Arctic soil.</title>
        <authorList>
            <person name="Dahal R.H."/>
        </authorList>
    </citation>
    <scope>NUCLEOTIDE SEQUENCE [LARGE SCALE GENOMIC DNA]</scope>
    <source>
        <strain evidence="1 2">RP-1-13</strain>
    </source>
</reference>
<dbReference type="Pfam" id="PF06824">
    <property type="entry name" value="Glyco_hydro_125"/>
    <property type="match status" value="1"/>
</dbReference>
<sequence>MKRRRFLKDTGILSFGLAIAPTLGYAAMLKEDKPFVSQRPVLKNRKFVSKAIEDKILEIKKKIKDPELSWMFENCFPNTLDTTVTFSEVSGKADTYVITGDIDAMWVRDSSAQVWPYLPFIKKDKALERLVTGVINRHAHSIMIDPYANAFYENESQIAAWRKEETTMKPGVHERKWEVDSLCYVIRLAHGYWKADGDLSCFNKGWLEAMKVIVKTFKEQQRKENNGPYKFKRTTNRTSDTAAGGGFGNLVKPNGLICSVFRPSDDGTIFPYLIPSNFFAVASLTQLAEMSLVIFNNTEFANECTSLASEVNKALSDHAIVDHKKFGKMLAYEVDGYGSSYLADDANVPSLLSLPYLGAISKVNQKLYQNTRKFLLSYGDNPYYAKGKIAQGISGPHAGKDNIWPMSIIIRGMTSDKEDEIIDSLKMLKATHAGTGFMHESFYKDNANSFTRKWFAWANTLFGEFIIKIAEERPHLLSNSW</sequence>
<dbReference type="RefSeq" id="WP_131554816.1">
    <property type="nucleotide sequence ID" value="NZ_SJSK01000005.1"/>
</dbReference>
<name>A0A4R0MR63_9SPHI</name>
<gene>
    <name evidence="1" type="ORF">EZ428_19210</name>
</gene>
<dbReference type="InterPro" id="IPR008928">
    <property type="entry name" value="6-hairpin_glycosidase_sf"/>
</dbReference>
<dbReference type="SMART" id="SM01149">
    <property type="entry name" value="DUF1237"/>
    <property type="match status" value="1"/>
</dbReference>
<comment type="caution">
    <text evidence="1">The sequence shown here is derived from an EMBL/GenBank/DDBJ whole genome shotgun (WGS) entry which is preliminary data.</text>
</comment>
<dbReference type="EMBL" id="SJSK01000005">
    <property type="protein sequence ID" value="TCC88762.1"/>
    <property type="molecule type" value="Genomic_DNA"/>
</dbReference>
<evidence type="ECO:0000313" key="2">
    <source>
        <dbReference type="Proteomes" id="UP000292884"/>
    </source>
</evidence>
<protein>
    <submittedName>
        <fullName evidence="1">Glycoside hydrolase family 125 protein</fullName>
    </submittedName>
</protein>
<dbReference type="Gene3D" id="1.50.10.10">
    <property type="match status" value="1"/>
</dbReference>
<keyword evidence="1" id="KW-0378">Hydrolase</keyword>
<accession>A0A4R0MR63</accession>
<keyword evidence="2" id="KW-1185">Reference proteome</keyword>
<evidence type="ECO:0000313" key="1">
    <source>
        <dbReference type="EMBL" id="TCC88762.1"/>
    </source>
</evidence>
<dbReference type="PANTHER" id="PTHR31047:SF0">
    <property type="entry name" value="MEIOTICALLY UP-REGULATED GENE 157 PROTEIN"/>
    <property type="match status" value="1"/>
</dbReference>
<dbReference type="SUPFAM" id="SSF48208">
    <property type="entry name" value="Six-hairpin glycosidases"/>
    <property type="match status" value="1"/>
</dbReference>
<organism evidence="1 2">
    <name type="scientific">Pedobacter frigiditerrae</name>
    <dbReference type="NCBI Taxonomy" id="2530452"/>
    <lineage>
        <taxon>Bacteria</taxon>
        <taxon>Pseudomonadati</taxon>
        <taxon>Bacteroidota</taxon>
        <taxon>Sphingobacteriia</taxon>
        <taxon>Sphingobacteriales</taxon>
        <taxon>Sphingobacteriaceae</taxon>
        <taxon>Pedobacter</taxon>
    </lineage>
</organism>
<dbReference type="InterPro" id="IPR008313">
    <property type="entry name" value="GH125"/>
</dbReference>
<dbReference type="GO" id="GO:0016787">
    <property type="term" value="F:hydrolase activity"/>
    <property type="evidence" value="ECO:0007669"/>
    <property type="project" value="UniProtKB-KW"/>
</dbReference>
<dbReference type="AlphaFoldDB" id="A0A4R0MR63"/>
<dbReference type="GO" id="GO:0005975">
    <property type="term" value="P:carbohydrate metabolic process"/>
    <property type="evidence" value="ECO:0007669"/>
    <property type="project" value="InterPro"/>
</dbReference>
<dbReference type="OrthoDB" id="181472at2"/>
<dbReference type="PANTHER" id="PTHR31047">
    <property type="entry name" value="MEIOTICALLY UP-REGULATED GENE 157 PROTEIN"/>
    <property type="match status" value="1"/>
</dbReference>
<dbReference type="PIRSF" id="PIRSF028846">
    <property type="entry name" value="UCP028846"/>
    <property type="match status" value="1"/>
</dbReference>
<proteinExistence type="predicted"/>
<dbReference type="Proteomes" id="UP000292884">
    <property type="component" value="Unassembled WGS sequence"/>
</dbReference>
<dbReference type="InterPro" id="IPR012341">
    <property type="entry name" value="6hp_glycosidase-like_sf"/>
</dbReference>